<sequence length="270" mass="28811">MSRTHSATGPRPPSRHRWIRWALAVLLLASAGCGKGFGEESGDTLARDAAAVEAKQLNTDLGHRNRVRDAGSIAATEIVREAGDATSGGDTTVRREALAWSGRTAGDERATVDVRFVVTVPERPPVSIGGASNTAGEATRCYRYEFQLYRYTTYREIGCPSGAAPPPPTAAPVPRVPEDGRQRLTAVLRTATPDTLAGAVRAAFPQDWITVDTTVHEGALVAAVGVPAERDCLLLVRTPAGKIETPGYDRIWLEPGETGCRTGLYVSPPR</sequence>
<accession>A0AAU7QWG9</accession>
<evidence type="ECO:0008006" key="2">
    <source>
        <dbReference type="Google" id="ProtNLM"/>
    </source>
</evidence>
<dbReference type="EMBL" id="CP157974">
    <property type="protein sequence ID" value="XBT80130.1"/>
    <property type="molecule type" value="Genomic_DNA"/>
</dbReference>
<protein>
    <recommendedName>
        <fullName evidence="2">Lipoprotein</fullName>
    </recommendedName>
</protein>
<dbReference type="PROSITE" id="PS51257">
    <property type="entry name" value="PROKAR_LIPOPROTEIN"/>
    <property type="match status" value="1"/>
</dbReference>
<proteinExistence type="predicted"/>
<dbReference type="AlphaFoldDB" id="A0AAU7QWG9"/>
<dbReference type="RefSeq" id="WP_349876615.1">
    <property type="nucleotide sequence ID" value="NZ_CP157974.1"/>
</dbReference>
<name>A0AAU7QWG9_9ACTN</name>
<organism evidence="1">
    <name type="scientific">Micromonospora sp. HUAS YX12</name>
    <dbReference type="NCBI Taxonomy" id="3156396"/>
    <lineage>
        <taxon>Bacteria</taxon>
        <taxon>Bacillati</taxon>
        <taxon>Actinomycetota</taxon>
        <taxon>Actinomycetes</taxon>
        <taxon>Micromonosporales</taxon>
        <taxon>Micromonosporaceae</taxon>
        <taxon>Micromonospora</taxon>
    </lineage>
</organism>
<gene>
    <name evidence="1" type="ORF">ABIH81_21070</name>
</gene>
<evidence type="ECO:0000313" key="1">
    <source>
        <dbReference type="EMBL" id="XBT80130.1"/>
    </source>
</evidence>
<reference evidence="1" key="1">
    <citation type="submission" date="2024-06" db="EMBL/GenBank/DDBJ databases">
        <title>Micromonospora sp. strain HUAS YX12 genome sequences.</title>
        <authorList>
            <person name="Mo P."/>
        </authorList>
    </citation>
    <scope>NUCLEOTIDE SEQUENCE</scope>
    <source>
        <strain evidence="1">HUAS YX12</strain>
    </source>
</reference>